<dbReference type="AlphaFoldDB" id="A0AA36D286"/>
<accession>A0AA36D286</accession>
<keyword evidence="4" id="KW-1185">Reference proteome</keyword>
<evidence type="ECO:0000313" key="3">
    <source>
        <dbReference type="EMBL" id="CAJ0579688.1"/>
    </source>
</evidence>
<comment type="caution">
    <text evidence="3">The sequence shown here is derived from an EMBL/GenBank/DDBJ whole genome shotgun (WGS) entry which is preliminary data.</text>
</comment>
<feature type="compositionally biased region" description="Basic and acidic residues" evidence="1">
    <location>
        <begin position="84"/>
        <end position="94"/>
    </location>
</feature>
<feature type="compositionally biased region" description="Low complexity" evidence="1">
    <location>
        <begin position="100"/>
        <end position="114"/>
    </location>
</feature>
<feature type="region of interest" description="Disordered" evidence="1">
    <location>
        <begin position="60"/>
        <end position="120"/>
    </location>
</feature>
<evidence type="ECO:0000313" key="4">
    <source>
        <dbReference type="Proteomes" id="UP001177023"/>
    </source>
</evidence>
<name>A0AA36D286_9BILA</name>
<evidence type="ECO:0000256" key="2">
    <source>
        <dbReference type="SAM" id="Phobius"/>
    </source>
</evidence>
<keyword evidence="2" id="KW-1133">Transmembrane helix</keyword>
<reference evidence="3" key="1">
    <citation type="submission" date="2023-06" db="EMBL/GenBank/DDBJ databases">
        <authorList>
            <person name="Delattre M."/>
        </authorList>
    </citation>
    <scope>NUCLEOTIDE SEQUENCE</scope>
    <source>
        <strain evidence="3">AF72</strain>
    </source>
</reference>
<dbReference type="EMBL" id="CATQJA010002657">
    <property type="protein sequence ID" value="CAJ0579688.1"/>
    <property type="molecule type" value="Genomic_DNA"/>
</dbReference>
<organism evidence="3 4">
    <name type="scientific">Mesorhabditis spiculigera</name>
    <dbReference type="NCBI Taxonomy" id="96644"/>
    <lineage>
        <taxon>Eukaryota</taxon>
        <taxon>Metazoa</taxon>
        <taxon>Ecdysozoa</taxon>
        <taxon>Nematoda</taxon>
        <taxon>Chromadorea</taxon>
        <taxon>Rhabditida</taxon>
        <taxon>Rhabditina</taxon>
        <taxon>Rhabditomorpha</taxon>
        <taxon>Rhabditoidea</taxon>
        <taxon>Rhabditidae</taxon>
        <taxon>Mesorhabditinae</taxon>
        <taxon>Mesorhabditis</taxon>
    </lineage>
</organism>
<evidence type="ECO:0000256" key="1">
    <source>
        <dbReference type="SAM" id="MobiDB-lite"/>
    </source>
</evidence>
<feature type="non-terminal residue" evidence="3">
    <location>
        <position position="120"/>
    </location>
</feature>
<protein>
    <submittedName>
        <fullName evidence="3">Uncharacterized protein</fullName>
    </submittedName>
</protein>
<keyword evidence="2" id="KW-0472">Membrane</keyword>
<proteinExistence type="predicted"/>
<sequence>MGLEQFASEEYRQVPNGNSFGPKLELTPASAFYLFGAFTWGAILLVCTTVLYVCRPQKGELDPESSEYESLRKTRPAKGLVLKSRSDSERDVVTSKRQNSTRSSVRSGTSTVPTSDRERK</sequence>
<gene>
    <name evidence="3" type="ORF">MSPICULIGERA_LOCUS17896</name>
</gene>
<feature type="transmembrane region" description="Helical" evidence="2">
    <location>
        <begin position="31"/>
        <end position="54"/>
    </location>
</feature>
<keyword evidence="2" id="KW-0812">Transmembrane</keyword>
<dbReference type="Proteomes" id="UP001177023">
    <property type="component" value="Unassembled WGS sequence"/>
</dbReference>